<comment type="function">
    <text evidence="1">Is required not only for elongation of protein synthesis but also for the initiation of all mRNA translation through initiator tRNA(fMet) aminoacylation.</text>
</comment>
<evidence type="ECO:0000256" key="4">
    <source>
        <dbReference type="ARBA" id="ARBA00012838"/>
    </source>
</evidence>
<keyword evidence="13" id="KW-0030">Aminoacyl-tRNA synthetase</keyword>
<dbReference type="AlphaFoldDB" id="A0A7C4H2S9"/>
<dbReference type="InterPro" id="IPR012340">
    <property type="entry name" value="NA-bd_OB-fold"/>
</dbReference>
<dbReference type="PANTHER" id="PTHR11586">
    <property type="entry name" value="TRNA-AMINOACYLATION COFACTOR ARC1 FAMILY MEMBER"/>
    <property type="match status" value="1"/>
</dbReference>
<evidence type="ECO:0000256" key="1">
    <source>
        <dbReference type="ARBA" id="ARBA00003314"/>
    </source>
</evidence>
<evidence type="ECO:0000256" key="5">
    <source>
        <dbReference type="ARBA" id="ARBA00018753"/>
    </source>
</evidence>
<keyword evidence="11" id="KW-0694">RNA-binding</keyword>
<dbReference type="InterPro" id="IPR051270">
    <property type="entry name" value="Tyrosine-tRNA_ligase_regulator"/>
</dbReference>
<evidence type="ECO:0000259" key="16">
    <source>
        <dbReference type="PROSITE" id="PS50886"/>
    </source>
</evidence>
<proteinExistence type="predicted"/>
<feature type="domain" description="TRNA-binding" evidence="16">
    <location>
        <begin position="21"/>
        <end position="121"/>
    </location>
</feature>
<sequence length="121" mass="13542">MSTNRIIEDKSDVYELIDIEFFKKIDLRVGLIRNAEHVPGSKKLIKLIVDLGSEVRQIIAGLAEWYNPEDLVNKYVIVVANLKPRKLMGYESQGMILATCSKGKPSILTVLEPVEPGSKVC</sequence>
<name>A0A7C4H2S9_9CREN</name>
<evidence type="ECO:0000256" key="7">
    <source>
        <dbReference type="ARBA" id="ARBA00022555"/>
    </source>
</evidence>
<dbReference type="GO" id="GO:0005524">
    <property type="term" value="F:ATP binding"/>
    <property type="evidence" value="ECO:0007669"/>
    <property type="project" value="UniProtKB-KW"/>
</dbReference>
<dbReference type="PANTHER" id="PTHR11586:SF37">
    <property type="entry name" value="TRNA-BINDING DOMAIN-CONTAINING PROTEIN"/>
    <property type="match status" value="1"/>
</dbReference>
<evidence type="ECO:0000256" key="11">
    <source>
        <dbReference type="ARBA" id="ARBA00022884"/>
    </source>
</evidence>
<dbReference type="GO" id="GO:0005737">
    <property type="term" value="C:cytoplasm"/>
    <property type="evidence" value="ECO:0007669"/>
    <property type="project" value="UniProtKB-SubCell"/>
</dbReference>
<dbReference type="GO" id="GO:0004825">
    <property type="term" value="F:methionine-tRNA ligase activity"/>
    <property type="evidence" value="ECO:0007669"/>
    <property type="project" value="UniProtKB-EC"/>
</dbReference>
<dbReference type="Gene3D" id="2.40.50.140">
    <property type="entry name" value="Nucleic acid-binding proteins"/>
    <property type="match status" value="1"/>
</dbReference>
<accession>A0A7C4H2S9</accession>
<evidence type="ECO:0000256" key="8">
    <source>
        <dbReference type="ARBA" id="ARBA00022598"/>
    </source>
</evidence>
<keyword evidence="8 17" id="KW-0436">Ligase</keyword>
<dbReference type="SUPFAM" id="SSF50249">
    <property type="entry name" value="Nucleic acid-binding proteins"/>
    <property type="match status" value="1"/>
</dbReference>
<comment type="subcellular location">
    <subcellularLocation>
        <location evidence="2">Cytoplasm</location>
    </subcellularLocation>
</comment>
<evidence type="ECO:0000256" key="3">
    <source>
        <dbReference type="ARBA" id="ARBA00011738"/>
    </source>
</evidence>
<keyword evidence="10" id="KW-0067">ATP-binding</keyword>
<comment type="catalytic activity">
    <reaction evidence="15">
        <text>tRNA(Met) + L-methionine + ATP = L-methionyl-tRNA(Met) + AMP + diphosphate</text>
        <dbReference type="Rhea" id="RHEA:13481"/>
        <dbReference type="Rhea" id="RHEA-COMP:9667"/>
        <dbReference type="Rhea" id="RHEA-COMP:9698"/>
        <dbReference type="ChEBI" id="CHEBI:30616"/>
        <dbReference type="ChEBI" id="CHEBI:33019"/>
        <dbReference type="ChEBI" id="CHEBI:57844"/>
        <dbReference type="ChEBI" id="CHEBI:78442"/>
        <dbReference type="ChEBI" id="CHEBI:78530"/>
        <dbReference type="ChEBI" id="CHEBI:456215"/>
        <dbReference type="EC" id="6.1.1.10"/>
    </reaction>
</comment>
<dbReference type="Pfam" id="PF01588">
    <property type="entry name" value="tRNA_bind"/>
    <property type="match status" value="1"/>
</dbReference>
<comment type="subunit">
    <text evidence="3">Homodimer.</text>
</comment>
<dbReference type="FunFam" id="2.40.50.140:FF:000042">
    <property type="entry name" value="Methionine--tRNA ligase"/>
    <property type="match status" value="1"/>
</dbReference>
<dbReference type="InterPro" id="IPR004495">
    <property type="entry name" value="Met-tRNA-synth_bsu_C"/>
</dbReference>
<dbReference type="EMBL" id="DTCA01000141">
    <property type="protein sequence ID" value="HGM07669.1"/>
    <property type="molecule type" value="Genomic_DNA"/>
</dbReference>
<evidence type="ECO:0000256" key="13">
    <source>
        <dbReference type="ARBA" id="ARBA00023146"/>
    </source>
</evidence>
<evidence type="ECO:0000256" key="10">
    <source>
        <dbReference type="ARBA" id="ARBA00022840"/>
    </source>
</evidence>
<evidence type="ECO:0000256" key="9">
    <source>
        <dbReference type="ARBA" id="ARBA00022741"/>
    </source>
</evidence>
<dbReference type="CDD" id="cd02800">
    <property type="entry name" value="tRNA_bind_EcMetRS_like"/>
    <property type="match status" value="1"/>
</dbReference>
<dbReference type="EC" id="6.1.1.10" evidence="4"/>
<evidence type="ECO:0000256" key="14">
    <source>
        <dbReference type="ARBA" id="ARBA00030904"/>
    </source>
</evidence>
<gene>
    <name evidence="17" type="primary">metG</name>
    <name evidence="17" type="ORF">ENU31_04595</name>
</gene>
<keyword evidence="6" id="KW-0963">Cytoplasm</keyword>
<evidence type="ECO:0000313" key="17">
    <source>
        <dbReference type="EMBL" id="HGM07669.1"/>
    </source>
</evidence>
<evidence type="ECO:0000256" key="12">
    <source>
        <dbReference type="ARBA" id="ARBA00022917"/>
    </source>
</evidence>
<reference evidence="17" key="1">
    <citation type="journal article" date="2020" name="mSystems">
        <title>Genome- and Community-Level Interaction Insights into Carbon Utilization and Element Cycling Functions of Hydrothermarchaeota in Hydrothermal Sediment.</title>
        <authorList>
            <person name="Zhou Z."/>
            <person name="Liu Y."/>
            <person name="Xu W."/>
            <person name="Pan J."/>
            <person name="Luo Z.H."/>
            <person name="Li M."/>
        </authorList>
    </citation>
    <scope>NUCLEOTIDE SEQUENCE [LARGE SCALE GENOMIC DNA]</scope>
    <source>
        <strain evidence="17">SpSt-658</strain>
    </source>
</reference>
<evidence type="ECO:0000256" key="2">
    <source>
        <dbReference type="ARBA" id="ARBA00004496"/>
    </source>
</evidence>
<keyword evidence="9" id="KW-0547">Nucleotide-binding</keyword>
<dbReference type="GO" id="GO:0000049">
    <property type="term" value="F:tRNA binding"/>
    <property type="evidence" value="ECO:0007669"/>
    <property type="project" value="UniProtKB-KW"/>
</dbReference>
<keyword evidence="12" id="KW-0648">Protein biosynthesis</keyword>
<keyword evidence="7" id="KW-0820">tRNA-binding</keyword>
<evidence type="ECO:0000256" key="6">
    <source>
        <dbReference type="ARBA" id="ARBA00022490"/>
    </source>
</evidence>
<dbReference type="GO" id="GO:0006431">
    <property type="term" value="P:methionyl-tRNA aminoacylation"/>
    <property type="evidence" value="ECO:0007669"/>
    <property type="project" value="InterPro"/>
</dbReference>
<dbReference type="InterPro" id="IPR002547">
    <property type="entry name" value="tRNA-bd_dom"/>
</dbReference>
<protein>
    <recommendedName>
        <fullName evidence="5">Methionine--tRNA ligase</fullName>
        <ecNumber evidence="4">6.1.1.10</ecNumber>
    </recommendedName>
    <alternativeName>
        <fullName evidence="14">Methionyl-tRNA synthetase</fullName>
    </alternativeName>
</protein>
<dbReference type="NCBIfam" id="TIGR00399">
    <property type="entry name" value="metG_C_term"/>
    <property type="match status" value="1"/>
</dbReference>
<evidence type="ECO:0000256" key="15">
    <source>
        <dbReference type="ARBA" id="ARBA00047364"/>
    </source>
</evidence>
<dbReference type="PROSITE" id="PS50886">
    <property type="entry name" value="TRBD"/>
    <property type="match status" value="1"/>
</dbReference>
<organism evidence="17">
    <name type="scientific">Ignisphaera aggregans</name>
    <dbReference type="NCBI Taxonomy" id="334771"/>
    <lineage>
        <taxon>Archaea</taxon>
        <taxon>Thermoproteota</taxon>
        <taxon>Thermoprotei</taxon>
        <taxon>Desulfurococcales</taxon>
        <taxon>Desulfurococcaceae</taxon>
        <taxon>Ignisphaera</taxon>
    </lineage>
</organism>
<comment type="caution">
    <text evidence="17">The sequence shown here is derived from an EMBL/GenBank/DDBJ whole genome shotgun (WGS) entry which is preliminary data.</text>
</comment>